<dbReference type="CDD" id="cd02883">
    <property type="entry name" value="NUDIX_Hydrolase"/>
    <property type="match status" value="1"/>
</dbReference>
<evidence type="ECO:0000313" key="4">
    <source>
        <dbReference type="EMBL" id="MXO60139.1"/>
    </source>
</evidence>
<dbReference type="PROSITE" id="PS51462">
    <property type="entry name" value="NUDIX"/>
    <property type="match status" value="1"/>
</dbReference>
<dbReference type="Gene3D" id="3.90.79.10">
    <property type="entry name" value="Nucleoside Triphosphate Pyrophosphohydrolase"/>
    <property type="match status" value="1"/>
</dbReference>
<dbReference type="Pfam" id="PF00293">
    <property type="entry name" value="NUDIX"/>
    <property type="match status" value="1"/>
</dbReference>
<feature type="domain" description="Nudix hydrolase" evidence="3">
    <location>
        <begin position="30"/>
        <end position="153"/>
    </location>
</feature>
<comment type="caution">
    <text evidence="4">The sequence shown here is derived from an EMBL/GenBank/DDBJ whole genome shotgun (WGS) entry which is preliminary data.</text>
</comment>
<protein>
    <submittedName>
        <fullName evidence="4">NUDIX domain-containing protein</fullName>
    </submittedName>
</protein>
<dbReference type="InterPro" id="IPR020084">
    <property type="entry name" value="NUDIX_hydrolase_CS"/>
</dbReference>
<dbReference type="OrthoDB" id="8480561at2"/>
<dbReference type="PANTHER" id="PTHR43046">
    <property type="entry name" value="GDP-MANNOSE MANNOSYL HYDROLASE"/>
    <property type="match status" value="1"/>
</dbReference>
<evidence type="ECO:0000313" key="5">
    <source>
        <dbReference type="Proteomes" id="UP000433652"/>
    </source>
</evidence>
<proteinExistence type="predicted"/>
<reference evidence="4 5" key="1">
    <citation type="submission" date="2019-12" db="EMBL/GenBank/DDBJ databases">
        <title>Genomic-based taxomic classification of the family Erythrobacteraceae.</title>
        <authorList>
            <person name="Xu L."/>
        </authorList>
    </citation>
    <scope>NUCLEOTIDE SEQUENCE [LARGE SCALE GENOMIC DNA]</scope>
    <source>
        <strain evidence="4 5">MCCC 1K01500</strain>
    </source>
</reference>
<keyword evidence="2" id="KW-0378">Hydrolase</keyword>
<evidence type="ECO:0000259" key="3">
    <source>
        <dbReference type="PROSITE" id="PS51462"/>
    </source>
</evidence>
<keyword evidence="5" id="KW-1185">Reference proteome</keyword>
<dbReference type="AlphaFoldDB" id="A0A6I4SXR8"/>
<name>A0A6I4SXR8_9SPHN</name>
<dbReference type="PANTHER" id="PTHR43046:SF16">
    <property type="entry name" value="ADP-RIBOSE PYROPHOSPHATASE YJHB-RELATED"/>
    <property type="match status" value="1"/>
</dbReference>
<dbReference type="GO" id="GO:0016787">
    <property type="term" value="F:hydrolase activity"/>
    <property type="evidence" value="ECO:0007669"/>
    <property type="project" value="UniProtKB-KW"/>
</dbReference>
<dbReference type="RefSeq" id="WP_159795439.1">
    <property type="nucleotide sequence ID" value="NZ_WTYM01000045.1"/>
</dbReference>
<dbReference type="EMBL" id="WTYM01000045">
    <property type="protein sequence ID" value="MXO60139.1"/>
    <property type="molecule type" value="Genomic_DNA"/>
</dbReference>
<dbReference type="Proteomes" id="UP000433652">
    <property type="component" value="Unassembled WGS sequence"/>
</dbReference>
<sequence>MFHLIPAPLHRLVLRIAYRLRGRWRHLTGMPHDGISVIIRNCEDHVLLVRHSYGSGRWSLPGGGLRRGEDPEHCVRREMREELRCELEHIELFEVRERIMQGAPNRGHIFSAHIVGEPRIDGREILEAGWFRPDNPPHDTIALTRDELGRWHARYSKDS</sequence>
<gene>
    <name evidence="4" type="ORF">GRI89_11375</name>
</gene>
<comment type="cofactor">
    <cofactor evidence="1">
        <name>Mg(2+)</name>
        <dbReference type="ChEBI" id="CHEBI:18420"/>
    </cofactor>
</comment>
<dbReference type="PROSITE" id="PS00893">
    <property type="entry name" value="NUDIX_BOX"/>
    <property type="match status" value="1"/>
</dbReference>
<evidence type="ECO:0000256" key="1">
    <source>
        <dbReference type="ARBA" id="ARBA00001946"/>
    </source>
</evidence>
<evidence type="ECO:0000256" key="2">
    <source>
        <dbReference type="ARBA" id="ARBA00022801"/>
    </source>
</evidence>
<dbReference type="SUPFAM" id="SSF55811">
    <property type="entry name" value="Nudix"/>
    <property type="match status" value="1"/>
</dbReference>
<dbReference type="InterPro" id="IPR015797">
    <property type="entry name" value="NUDIX_hydrolase-like_dom_sf"/>
</dbReference>
<dbReference type="InterPro" id="IPR000086">
    <property type="entry name" value="NUDIX_hydrolase_dom"/>
</dbReference>
<accession>A0A6I4SXR8</accession>
<organism evidence="4 5">
    <name type="scientific">Croceibacterium salegens</name>
    <dbReference type="NCBI Taxonomy" id="1737568"/>
    <lineage>
        <taxon>Bacteria</taxon>
        <taxon>Pseudomonadati</taxon>
        <taxon>Pseudomonadota</taxon>
        <taxon>Alphaproteobacteria</taxon>
        <taxon>Sphingomonadales</taxon>
        <taxon>Erythrobacteraceae</taxon>
        <taxon>Croceibacterium</taxon>
    </lineage>
</organism>